<protein>
    <submittedName>
        <fullName evidence="1">Uncharacterized protein</fullName>
    </submittedName>
</protein>
<dbReference type="Proteomes" id="UP000031668">
    <property type="component" value="Unassembled WGS sequence"/>
</dbReference>
<keyword evidence="2" id="KW-1185">Reference proteome</keyword>
<sequence>MFHCCLYFSNCKLQSEYPILNRTVLDVFVHSVSPFVISFPLNPSISCFYNNVPSILCGSFIMIDLTTLGFSGFLKNFPMTTMVDLNVRQESWMLISKPDKQRPVRLSTITSLMAINKL</sequence>
<accession>A0A0C2MZP5</accession>
<gene>
    <name evidence="1" type="ORF">RF11_16257</name>
</gene>
<comment type="caution">
    <text evidence="1">The sequence shown here is derived from an EMBL/GenBank/DDBJ whole genome shotgun (WGS) entry which is preliminary data.</text>
</comment>
<evidence type="ECO:0000313" key="2">
    <source>
        <dbReference type="Proteomes" id="UP000031668"/>
    </source>
</evidence>
<proteinExistence type="predicted"/>
<dbReference type="EMBL" id="JWZT01002352">
    <property type="protein sequence ID" value="KII69590.1"/>
    <property type="molecule type" value="Genomic_DNA"/>
</dbReference>
<dbReference type="AlphaFoldDB" id="A0A0C2MZP5"/>
<evidence type="ECO:0000313" key="1">
    <source>
        <dbReference type="EMBL" id="KII69590.1"/>
    </source>
</evidence>
<reference evidence="1 2" key="1">
    <citation type="journal article" date="2014" name="Genome Biol. Evol.">
        <title>The genome of the myxosporean Thelohanellus kitauei shows adaptations to nutrient acquisition within its fish host.</title>
        <authorList>
            <person name="Yang Y."/>
            <person name="Xiong J."/>
            <person name="Zhou Z."/>
            <person name="Huo F."/>
            <person name="Miao W."/>
            <person name="Ran C."/>
            <person name="Liu Y."/>
            <person name="Zhang J."/>
            <person name="Feng J."/>
            <person name="Wang M."/>
            <person name="Wang M."/>
            <person name="Wang L."/>
            <person name="Yao B."/>
        </authorList>
    </citation>
    <scope>NUCLEOTIDE SEQUENCE [LARGE SCALE GENOMIC DNA]</scope>
    <source>
        <strain evidence="1">Wuqing</strain>
    </source>
</reference>
<organism evidence="1 2">
    <name type="scientific">Thelohanellus kitauei</name>
    <name type="common">Myxosporean</name>
    <dbReference type="NCBI Taxonomy" id="669202"/>
    <lineage>
        <taxon>Eukaryota</taxon>
        <taxon>Metazoa</taxon>
        <taxon>Cnidaria</taxon>
        <taxon>Myxozoa</taxon>
        <taxon>Myxosporea</taxon>
        <taxon>Bivalvulida</taxon>
        <taxon>Platysporina</taxon>
        <taxon>Myxobolidae</taxon>
        <taxon>Thelohanellus</taxon>
    </lineage>
</organism>
<name>A0A0C2MZP5_THEKT</name>